<dbReference type="Proteomes" id="UP001372834">
    <property type="component" value="Unassembled WGS sequence"/>
</dbReference>
<feature type="compositionally biased region" description="Low complexity" evidence="6">
    <location>
        <begin position="17"/>
        <end position="28"/>
    </location>
</feature>
<dbReference type="InterPro" id="IPR036322">
    <property type="entry name" value="WD40_repeat_dom_sf"/>
</dbReference>
<dbReference type="InterPro" id="IPR019775">
    <property type="entry name" value="WD40_repeat_CS"/>
</dbReference>
<evidence type="ECO:0000256" key="4">
    <source>
        <dbReference type="ARBA" id="ARBA00023478"/>
    </source>
</evidence>
<keyword evidence="3" id="KW-0677">Repeat</keyword>
<evidence type="ECO:0000256" key="6">
    <source>
        <dbReference type="SAM" id="MobiDB-lite"/>
    </source>
</evidence>
<feature type="compositionally biased region" description="Acidic residues" evidence="6">
    <location>
        <begin position="29"/>
        <end position="42"/>
    </location>
</feature>
<evidence type="ECO:0000256" key="1">
    <source>
        <dbReference type="ARBA" id="ARBA00007625"/>
    </source>
</evidence>
<dbReference type="Pfam" id="PF24796">
    <property type="entry name" value="WDR55"/>
    <property type="match status" value="1"/>
</dbReference>
<evidence type="ECO:0000256" key="3">
    <source>
        <dbReference type="ARBA" id="ARBA00022737"/>
    </source>
</evidence>
<evidence type="ECO:0000313" key="7">
    <source>
        <dbReference type="EMBL" id="KAK6625685.1"/>
    </source>
</evidence>
<organism evidence="7 8">
    <name type="scientific">Polyplax serrata</name>
    <name type="common">Common mouse louse</name>
    <dbReference type="NCBI Taxonomy" id="468196"/>
    <lineage>
        <taxon>Eukaryota</taxon>
        <taxon>Metazoa</taxon>
        <taxon>Ecdysozoa</taxon>
        <taxon>Arthropoda</taxon>
        <taxon>Hexapoda</taxon>
        <taxon>Insecta</taxon>
        <taxon>Pterygota</taxon>
        <taxon>Neoptera</taxon>
        <taxon>Paraneoptera</taxon>
        <taxon>Psocodea</taxon>
        <taxon>Troctomorpha</taxon>
        <taxon>Phthiraptera</taxon>
        <taxon>Anoplura</taxon>
        <taxon>Polyplacidae</taxon>
        <taxon>Polyplax</taxon>
    </lineage>
</organism>
<reference evidence="7 8" key="1">
    <citation type="submission" date="2023-10" db="EMBL/GenBank/DDBJ databases">
        <title>Genomes of two closely related lineages of the louse Polyplax serrata with different host specificities.</title>
        <authorList>
            <person name="Martinu J."/>
            <person name="Tarabai H."/>
            <person name="Stefka J."/>
            <person name="Hypsa V."/>
        </authorList>
    </citation>
    <scope>NUCLEOTIDE SEQUENCE [LARGE SCALE GENOMIC DNA]</scope>
    <source>
        <strain evidence="7">HR10_N</strain>
    </source>
</reference>
<accession>A0AAN8PBZ3</accession>
<feature type="region of interest" description="Disordered" evidence="6">
    <location>
        <begin position="1"/>
        <end position="69"/>
    </location>
</feature>
<evidence type="ECO:0000256" key="2">
    <source>
        <dbReference type="ARBA" id="ARBA00022574"/>
    </source>
</evidence>
<sequence length="413" mass="46737">MCTHNTQTNDETESDSDSSSFNSNMSDSDSSDSDVDMSDNSEAEEKSHVEGEESKENKEEDEDEDEDDELVKAIKAAKEKNRKHPPDICFDDLLVDISFHPDNEIVAAGNVVGDVFMYKYSNDSNELLRTLELHVSACRGIEFSSDGTVLYSCGKDKSIMLTDTETGKLKKFYDNAHEDPLYSLYVFDENVICTGDEEGTIKVWDIRRDTPVMSFKKMEDFVSDIITNDAKKFLVCSSGDGTITSFNMSTKKMFIQSEGYDAELNCMQVLKYECKLLAGSSKGKMYLFNWGEFGYHSDEYSGPKSAINKMLAITEHTVIAGYEDGTIRAANFFPQKQLGIVGQHEFSIESMDISHDGEYIASTSLDQRVKFWNIRYFEDLFVKKKKSNKKLEMEKNLPSSKVKNLSDFFGELN</sequence>
<feature type="repeat" description="WD" evidence="5">
    <location>
        <begin position="174"/>
        <end position="214"/>
    </location>
</feature>
<dbReference type="InterPro" id="IPR001680">
    <property type="entry name" value="WD40_rpt"/>
</dbReference>
<evidence type="ECO:0000256" key="5">
    <source>
        <dbReference type="PROSITE-ProRule" id="PRU00221"/>
    </source>
</evidence>
<dbReference type="SMART" id="SM00320">
    <property type="entry name" value="WD40"/>
    <property type="match status" value="5"/>
</dbReference>
<dbReference type="SUPFAM" id="SSF50978">
    <property type="entry name" value="WD40 repeat-like"/>
    <property type="match status" value="1"/>
</dbReference>
<dbReference type="Gene3D" id="2.130.10.10">
    <property type="entry name" value="YVTN repeat-like/Quinoprotein amine dehydrogenase"/>
    <property type="match status" value="2"/>
</dbReference>
<dbReference type="PANTHER" id="PTHR44019">
    <property type="entry name" value="WD REPEAT-CONTAINING PROTEIN 55"/>
    <property type="match status" value="1"/>
</dbReference>
<dbReference type="AlphaFoldDB" id="A0AAN8PBZ3"/>
<feature type="compositionally biased region" description="Basic and acidic residues" evidence="6">
    <location>
        <begin position="43"/>
        <end position="58"/>
    </location>
</feature>
<evidence type="ECO:0000313" key="8">
    <source>
        <dbReference type="Proteomes" id="UP001372834"/>
    </source>
</evidence>
<gene>
    <name evidence="7" type="ORF">RUM43_005984</name>
</gene>
<dbReference type="InterPro" id="IPR050505">
    <property type="entry name" value="WDR55/POC1"/>
</dbReference>
<proteinExistence type="inferred from homology"/>
<protein>
    <recommendedName>
        <fullName evidence="4">WD repeat-containing protein 55 homolog</fullName>
    </recommendedName>
</protein>
<dbReference type="PROSITE" id="PS50294">
    <property type="entry name" value="WD_REPEATS_REGION"/>
    <property type="match status" value="1"/>
</dbReference>
<comment type="similarity">
    <text evidence="1">Belongs to the WD repeat WDR55 family.</text>
</comment>
<dbReference type="PROSITE" id="PS00678">
    <property type="entry name" value="WD_REPEATS_1"/>
    <property type="match status" value="1"/>
</dbReference>
<name>A0AAN8PBZ3_POLSC</name>
<feature type="compositionally biased region" description="Acidic residues" evidence="6">
    <location>
        <begin position="59"/>
        <end position="69"/>
    </location>
</feature>
<comment type="caution">
    <text evidence="7">The sequence shown here is derived from an EMBL/GenBank/DDBJ whole genome shotgun (WGS) entry which is preliminary data.</text>
</comment>
<dbReference type="InterPro" id="IPR015943">
    <property type="entry name" value="WD40/YVTN_repeat-like_dom_sf"/>
</dbReference>
<dbReference type="PROSITE" id="PS50082">
    <property type="entry name" value="WD_REPEATS_2"/>
    <property type="match status" value="2"/>
</dbReference>
<dbReference type="EMBL" id="JAWJWE010000037">
    <property type="protein sequence ID" value="KAK6625685.1"/>
    <property type="molecule type" value="Genomic_DNA"/>
</dbReference>
<feature type="repeat" description="WD" evidence="5">
    <location>
        <begin position="341"/>
        <end position="375"/>
    </location>
</feature>
<keyword evidence="2 5" id="KW-0853">WD repeat</keyword>
<dbReference type="PANTHER" id="PTHR44019:SF20">
    <property type="entry name" value="WD REPEAT-CONTAINING PROTEIN 55"/>
    <property type="match status" value="1"/>
</dbReference>